<comment type="caution">
    <text evidence="1">The sequence shown here is derived from an EMBL/GenBank/DDBJ whole genome shotgun (WGS) entry which is preliminary data.</text>
</comment>
<dbReference type="EMBL" id="BJLD01000005">
    <property type="protein sequence ID" value="GEA44442.1"/>
    <property type="molecule type" value="Genomic_DNA"/>
</dbReference>
<dbReference type="AlphaFoldDB" id="A0ABC9ZQK8"/>
<evidence type="ECO:0000313" key="2">
    <source>
        <dbReference type="Proteomes" id="UP000315234"/>
    </source>
</evidence>
<dbReference type="Proteomes" id="UP000315234">
    <property type="component" value="Unassembled WGS sequence"/>
</dbReference>
<gene>
    <name evidence="1" type="ORF">Cst04h_26120</name>
</gene>
<organism evidence="1 2">
    <name type="scientific">Corynebacterium striatum</name>
    <dbReference type="NCBI Taxonomy" id="43770"/>
    <lineage>
        <taxon>Bacteria</taxon>
        <taxon>Bacillati</taxon>
        <taxon>Actinomycetota</taxon>
        <taxon>Actinomycetes</taxon>
        <taxon>Mycobacteriales</taxon>
        <taxon>Corynebacteriaceae</taxon>
        <taxon>Corynebacterium</taxon>
    </lineage>
</organism>
<evidence type="ECO:0000313" key="1">
    <source>
        <dbReference type="EMBL" id="GEA44442.1"/>
    </source>
</evidence>
<protein>
    <recommendedName>
        <fullName evidence="3">Exopolyphosphatase</fullName>
    </recommendedName>
</protein>
<evidence type="ECO:0008006" key="3">
    <source>
        <dbReference type="Google" id="ProtNLM"/>
    </source>
</evidence>
<accession>A0ABC9ZQK8</accession>
<dbReference type="Gene3D" id="3.40.50.10490">
    <property type="entry name" value="Glucose-6-phosphate isomerase like protein, domain 1"/>
    <property type="match status" value="1"/>
</dbReference>
<reference evidence="1 2" key="1">
    <citation type="submission" date="2019-06" db="EMBL/GenBank/DDBJ databases">
        <title>Draft genome sequence of Corynebacterium striatum NBRC 15291.</title>
        <authorList>
            <person name="Miura T."/>
            <person name="Furukawa M."/>
            <person name="Shimamura M."/>
            <person name="Ohyama Y."/>
            <person name="Yamazoe A."/>
            <person name="Kawasaki H."/>
        </authorList>
    </citation>
    <scope>NUCLEOTIDE SEQUENCE [LARGE SCALE GENOMIC DNA]</scope>
    <source>
        <strain evidence="1 2">NBRC 15291</strain>
    </source>
</reference>
<dbReference type="InterPro" id="IPR046348">
    <property type="entry name" value="SIS_dom_sf"/>
</dbReference>
<dbReference type="SUPFAM" id="SSF53697">
    <property type="entry name" value="SIS domain"/>
    <property type="match status" value="1"/>
</dbReference>
<sequence length="349" mass="36830">MLGAMDSGYFDGAAYDPETVRFFDVAHEGGQVRVLAGEVQQLAQHLGGTQPRSLVILLTEQVARAAAYTAAGLAEPSRVPVVVAESLPQFVGALDVVVVIGERGECDWASRALIAADKRGAATVLVGPARGPLLEDAPAATLVAPTLPTAEGASPARSIAALHAIQAVLEEEGELVARRLEEVADAIDRELETLSPEHDSATNPGRALREFVEGARVVHSCGSDPYAFSEERVRVDLGSLVARMAAAIWAAHGLGGTYVDAQELPMVIERNQHSGANAIRDIFYDPELDGGEETGPLVPLKIVLWGKEEANLPHSIAQASNDPEPALGDLARALQLITRSYAATAYEIS</sequence>
<name>A0ABC9ZQK8_CORST</name>
<proteinExistence type="predicted"/>